<proteinExistence type="predicted"/>
<evidence type="ECO:0000313" key="1">
    <source>
        <dbReference type="EMBL" id="KAJ8321221.1"/>
    </source>
</evidence>
<keyword evidence="2" id="KW-1185">Reference proteome</keyword>
<gene>
    <name evidence="1" type="ORF">KUTeg_001233</name>
</gene>
<dbReference type="EMBL" id="JARBDR010000124">
    <property type="protein sequence ID" value="KAJ8321221.1"/>
    <property type="molecule type" value="Genomic_DNA"/>
</dbReference>
<comment type="caution">
    <text evidence="1">The sequence shown here is derived from an EMBL/GenBank/DDBJ whole genome shotgun (WGS) entry which is preliminary data.</text>
</comment>
<organism evidence="1 2">
    <name type="scientific">Tegillarca granosa</name>
    <name type="common">Malaysian cockle</name>
    <name type="synonym">Anadara granosa</name>
    <dbReference type="NCBI Taxonomy" id="220873"/>
    <lineage>
        <taxon>Eukaryota</taxon>
        <taxon>Metazoa</taxon>
        <taxon>Spiralia</taxon>
        <taxon>Lophotrochozoa</taxon>
        <taxon>Mollusca</taxon>
        <taxon>Bivalvia</taxon>
        <taxon>Autobranchia</taxon>
        <taxon>Pteriomorphia</taxon>
        <taxon>Arcoida</taxon>
        <taxon>Arcoidea</taxon>
        <taxon>Arcidae</taxon>
        <taxon>Tegillarca</taxon>
    </lineage>
</organism>
<sequence length="374" mass="42603">MSFAKRIPMNELQNKNNLIVSLSSISKPVITITCNLKGSVKVNEIIFRDNELNEIIFRNNEIEKKDDGVNKTMTSGRDKVLVKALPGRTVVNIRAKFIVGRRTFLKNLLTDDNESHICRVFSNSSVSHHSVASERHGDWHLHILHGLASTAFYRREPENGGPELGIIEKNRTFPRINHKHTRLYIGSFFFSKKCAREAEWKIKDTIDPTGYIALNMEKNKPAKKTLTPVKTLRIIKKRKVSGSPLKKTVTLSQTTIVPTQRSSKGKKISVENEVDRAVKYIKSRRYETGMEILLKNRTGAKKAFTHIIQKEVRKEMFKLLNNKSSGVRCEGTLSQIKIFNWNNIFQELKTECPMLTSTLVAATTSERTEKNLGP</sequence>
<name>A0ABQ9FYP2_TEGGR</name>
<protein>
    <submittedName>
        <fullName evidence="1">Uncharacterized protein</fullName>
    </submittedName>
</protein>
<accession>A0ABQ9FYP2</accession>
<reference evidence="1 2" key="1">
    <citation type="submission" date="2022-12" db="EMBL/GenBank/DDBJ databases">
        <title>Chromosome-level genome of Tegillarca granosa.</title>
        <authorList>
            <person name="Kim J."/>
        </authorList>
    </citation>
    <scope>NUCLEOTIDE SEQUENCE [LARGE SCALE GENOMIC DNA]</scope>
    <source>
        <strain evidence="1">Teg-2019</strain>
        <tissue evidence="1">Adductor muscle</tissue>
    </source>
</reference>
<dbReference type="Proteomes" id="UP001217089">
    <property type="component" value="Unassembled WGS sequence"/>
</dbReference>
<evidence type="ECO:0000313" key="2">
    <source>
        <dbReference type="Proteomes" id="UP001217089"/>
    </source>
</evidence>